<protein>
    <recommendedName>
        <fullName evidence="3">DNA/RNA polymerases superfamily protein</fullName>
    </recommendedName>
</protein>
<name>A0ABM3BJ66_GOSHI</name>
<dbReference type="PANTHER" id="PTHR46148:SF44">
    <property type="entry name" value="GAG-POL POLYPROTEIN"/>
    <property type="match status" value="1"/>
</dbReference>
<sequence>MVVDALSRRSMIDLRVMISRLSLFDVGSLLVELQTELGEQRVLGPELVSKTEGKVCLIRDRMKVVSGRQKSYADLKRKDIEYSMRDMVFLKVSPWNKMLSHYRSNPTHIVPVKEIEVRPYLTFEEETVQILERDVKVLRRNSIPLVKVLQRDHSTEEATWELEDLLRQ</sequence>
<evidence type="ECO:0008006" key="3">
    <source>
        <dbReference type="Google" id="ProtNLM"/>
    </source>
</evidence>
<accession>A0ABM3BJ66</accession>
<dbReference type="GeneID" id="121228046"/>
<proteinExistence type="predicted"/>
<organism evidence="1 2">
    <name type="scientific">Gossypium hirsutum</name>
    <name type="common">Upland cotton</name>
    <name type="synonym">Gossypium mexicanum</name>
    <dbReference type="NCBI Taxonomy" id="3635"/>
    <lineage>
        <taxon>Eukaryota</taxon>
        <taxon>Viridiplantae</taxon>
        <taxon>Streptophyta</taxon>
        <taxon>Embryophyta</taxon>
        <taxon>Tracheophyta</taxon>
        <taxon>Spermatophyta</taxon>
        <taxon>Magnoliopsida</taxon>
        <taxon>eudicotyledons</taxon>
        <taxon>Gunneridae</taxon>
        <taxon>Pentapetalae</taxon>
        <taxon>rosids</taxon>
        <taxon>malvids</taxon>
        <taxon>Malvales</taxon>
        <taxon>Malvaceae</taxon>
        <taxon>Malvoideae</taxon>
        <taxon>Gossypium</taxon>
    </lineage>
</organism>
<keyword evidence="1" id="KW-1185">Reference proteome</keyword>
<evidence type="ECO:0000313" key="1">
    <source>
        <dbReference type="Proteomes" id="UP000818029"/>
    </source>
</evidence>
<dbReference type="RefSeq" id="XP_040967105.1">
    <property type="nucleotide sequence ID" value="XM_041111171.1"/>
</dbReference>
<gene>
    <name evidence="2" type="primary">LOC121228046</name>
</gene>
<dbReference type="Proteomes" id="UP000818029">
    <property type="component" value="Chromosome A04"/>
</dbReference>
<evidence type="ECO:0000313" key="2">
    <source>
        <dbReference type="RefSeq" id="XP_040967105.1"/>
    </source>
</evidence>
<reference evidence="1" key="1">
    <citation type="journal article" date="2020" name="Nat. Genet.">
        <title>Genomic diversifications of five Gossypium allopolyploid species and their impact on cotton improvement.</title>
        <authorList>
            <person name="Chen Z.J."/>
            <person name="Sreedasyam A."/>
            <person name="Ando A."/>
            <person name="Song Q."/>
            <person name="De Santiago L.M."/>
            <person name="Hulse-Kemp A.M."/>
            <person name="Ding M."/>
            <person name="Ye W."/>
            <person name="Kirkbride R.C."/>
            <person name="Jenkins J."/>
            <person name="Plott C."/>
            <person name="Lovell J."/>
            <person name="Lin Y.M."/>
            <person name="Vaughn R."/>
            <person name="Liu B."/>
            <person name="Simpson S."/>
            <person name="Scheffler B.E."/>
            <person name="Wen L."/>
            <person name="Saski C.A."/>
            <person name="Grover C.E."/>
            <person name="Hu G."/>
            <person name="Conover J.L."/>
            <person name="Carlson J.W."/>
            <person name="Shu S."/>
            <person name="Boston L.B."/>
            <person name="Williams M."/>
            <person name="Peterson D.G."/>
            <person name="McGee K."/>
            <person name="Jones D.C."/>
            <person name="Wendel J.F."/>
            <person name="Stelly D.M."/>
            <person name="Grimwood J."/>
            <person name="Schmutz J."/>
        </authorList>
    </citation>
    <scope>NUCLEOTIDE SEQUENCE [LARGE SCALE GENOMIC DNA]</scope>
    <source>
        <strain evidence="1">cv. TM-1</strain>
    </source>
</reference>
<dbReference type="PANTHER" id="PTHR46148">
    <property type="entry name" value="CHROMO DOMAIN-CONTAINING PROTEIN"/>
    <property type="match status" value="1"/>
</dbReference>
<reference evidence="2" key="2">
    <citation type="submission" date="2025-08" db="UniProtKB">
        <authorList>
            <consortium name="RefSeq"/>
        </authorList>
    </citation>
    <scope>IDENTIFICATION</scope>
</reference>